<keyword evidence="3" id="KW-0347">Helicase</keyword>
<feature type="compositionally biased region" description="Basic and acidic residues" evidence="1">
    <location>
        <begin position="202"/>
        <end position="216"/>
    </location>
</feature>
<dbReference type="AlphaFoldDB" id="A0A1H2TQ73"/>
<proteinExistence type="predicted"/>
<keyword evidence="3" id="KW-0378">Hydrolase</keyword>
<evidence type="ECO:0000256" key="1">
    <source>
        <dbReference type="SAM" id="MobiDB-lite"/>
    </source>
</evidence>
<keyword evidence="3" id="KW-0067">ATP-binding</keyword>
<keyword evidence="3" id="KW-0547">Nucleotide-binding</keyword>
<dbReference type="STRING" id="28442.SAMN05443574_103338"/>
<dbReference type="InterPro" id="IPR007110">
    <property type="entry name" value="Ig-like_dom"/>
</dbReference>
<sequence length="379" mass="42659">MNEPKIGEFEKFIDLLMDAETAPEGYSPWLIPCKPEGKAPDTTISWKAPQSRLTPAEAKKRLKNQWGNVGIAGKPDDRLILLDIDDPSIEDELKPTLKIRSRSRSGTHAIYWADPEDEALPANIPTEKGELRSSDQYVVAPGSYVPCTEEELEEKVEEGEITEEQKEEILEDPDRGYYTIDKPRKIAPVTLEELPDIFEKQYRKSQDTKENDREDYTPEQISSGGDHSALYDLEITDLTSRGLTDRDPHPIHNSTTGANWSISQGVGHCWRHTVSLNALQFLCVEAGLFTCLEAGTPHTGSSAGPSEVKGNDEAIWVAWKHAKENGYIPEDDPVPVRAMWHIARKHEIGDPENHPPEGESKKLPLKTYKEVLELIEEKY</sequence>
<accession>A0A1H2TQ73</accession>
<gene>
    <name evidence="3" type="ORF">SAMN05443574_103338</name>
</gene>
<dbReference type="GO" id="GO:0004386">
    <property type="term" value="F:helicase activity"/>
    <property type="evidence" value="ECO:0007669"/>
    <property type="project" value="UniProtKB-KW"/>
</dbReference>
<dbReference type="Proteomes" id="UP000182573">
    <property type="component" value="Unassembled WGS sequence"/>
</dbReference>
<dbReference type="RefSeq" id="WP_004515168.1">
    <property type="nucleotide sequence ID" value="NZ_FNOF01000003.1"/>
</dbReference>
<name>A0A1H2TQ73_HALVA</name>
<dbReference type="PROSITE" id="PS50835">
    <property type="entry name" value="IG_LIKE"/>
    <property type="match status" value="1"/>
</dbReference>
<protein>
    <submittedName>
        <fullName evidence="3">Putative DNA primase/helicase</fullName>
    </submittedName>
</protein>
<dbReference type="Pfam" id="PF09250">
    <property type="entry name" value="Prim-Pol"/>
    <property type="match status" value="1"/>
</dbReference>
<evidence type="ECO:0000259" key="2">
    <source>
        <dbReference type="PROSITE" id="PS50835"/>
    </source>
</evidence>
<dbReference type="InterPro" id="IPR015330">
    <property type="entry name" value="DNA_primase/pol_bifunc_N"/>
</dbReference>
<organism evidence="3 4">
    <name type="scientific">Haloarcula vallismortis</name>
    <name type="common">Halobacterium vallismortis</name>
    <dbReference type="NCBI Taxonomy" id="28442"/>
    <lineage>
        <taxon>Archaea</taxon>
        <taxon>Methanobacteriati</taxon>
        <taxon>Methanobacteriota</taxon>
        <taxon>Stenosarchaea group</taxon>
        <taxon>Halobacteria</taxon>
        <taxon>Halobacteriales</taxon>
        <taxon>Haloarculaceae</taxon>
        <taxon>Haloarcula</taxon>
    </lineage>
</organism>
<dbReference type="SUPFAM" id="SSF56747">
    <property type="entry name" value="Prim-pol domain"/>
    <property type="match status" value="1"/>
</dbReference>
<reference evidence="3 4" key="1">
    <citation type="submission" date="2016-10" db="EMBL/GenBank/DDBJ databases">
        <authorList>
            <person name="de Groot N.N."/>
        </authorList>
    </citation>
    <scope>NUCLEOTIDE SEQUENCE [LARGE SCALE GENOMIC DNA]</scope>
    <source>
        <strain evidence="3 4">DSM 3756</strain>
    </source>
</reference>
<evidence type="ECO:0000313" key="4">
    <source>
        <dbReference type="Proteomes" id="UP000182573"/>
    </source>
</evidence>
<evidence type="ECO:0000313" key="3">
    <source>
        <dbReference type="EMBL" id="SDW45918.1"/>
    </source>
</evidence>
<feature type="region of interest" description="Disordered" evidence="1">
    <location>
        <begin position="202"/>
        <end position="226"/>
    </location>
</feature>
<feature type="domain" description="Ig-like" evidence="2">
    <location>
        <begin position="4"/>
        <end position="46"/>
    </location>
</feature>
<dbReference type="EMBL" id="FNOF01000003">
    <property type="protein sequence ID" value="SDW45918.1"/>
    <property type="molecule type" value="Genomic_DNA"/>
</dbReference>